<keyword evidence="5" id="KW-1185">Reference proteome</keyword>
<sequence>MIKLRLKRYGKKREVSYRIVAMHSTTRRDGRPLEELGFYNPRTDEVRLKVDAIVKRLQEGAQPTETVRSILRKANVFEQVNA</sequence>
<dbReference type="GO" id="GO:0005840">
    <property type="term" value="C:ribosome"/>
    <property type="evidence" value="ECO:0007669"/>
    <property type="project" value="UniProtKB-KW"/>
</dbReference>
<dbReference type="InterPro" id="IPR020592">
    <property type="entry name" value="Ribosomal_bS16_CS"/>
</dbReference>
<dbReference type="EMBL" id="JAMPKM010000002">
    <property type="protein sequence ID" value="MEP0816532.1"/>
    <property type="molecule type" value="Genomic_DNA"/>
</dbReference>
<dbReference type="RefSeq" id="WP_190433947.1">
    <property type="nucleotide sequence ID" value="NZ_JAMPKM010000002.1"/>
</dbReference>
<evidence type="ECO:0000256" key="3">
    <source>
        <dbReference type="HAMAP-Rule" id="MF_00385"/>
    </source>
</evidence>
<dbReference type="InterPro" id="IPR023803">
    <property type="entry name" value="Ribosomal_bS16_dom_sf"/>
</dbReference>
<evidence type="ECO:0000313" key="5">
    <source>
        <dbReference type="Proteomes" id="UP001464891"/>
    </source>
</evidence>
<evidence type="ECO:0000256" key="1">
    <source>
        <dbReference type="ARBA" id="ARBA00022980"/>
    </source>
</evidence>
<keyword evidence="1 3" id="KW-0689">Ribosomal protein</keyword>
<keyword evidence="2 3" id="KW-0687">Ribonucleoprotein</keyword>
<evidence type="ECO:0000313" key="4">
    <source>
        <dbReference type="EMBL" id="MEP0816532.1"/>
    </source>
</evidence>
<dbReference type="Pfam" id="PF00886">
    <property type="entry name" value="Ribosomal_S16"/>
    <property type="match status" value="1"/>
</dbReference>
<name>A0ABV0J429_9CYAN</name>
<accession>A0ABV0J429</accession>
<dbReference type="InterPro" id="IPR000307">
    <property type="entry name" value="Ribosomal_bS16"/>
</dbReference>
<dbReference type="PANTHER" id="PTHR12919:SF20">
    <property type="entry name" value="SMALL RIBOSOMAL SUBUNIT PROTEIN BS16M"/>
    <property type="match status" value="1"/>
</dbReference>
<protein>
    <recommendedName>
        <fullName evidence="3">Small ribosomal subunit protein bS16</fullName>
    </recommendedName>
</protein>
<evidence type="ECO:0000256" key="2">
    <source>
        <dbReference type="ARBA" id="ARBA00023274"/>
    </source>
</evidence>
<dbReference type="PANTHER" id="PTHR12919">
    <property type="entry name" value="30S RIBOSOMAL PROTEIN S16"/>
    <property type="match status" value="1"/>
</dbReference>
<proteinExistence type="inferred from homology"/>
<reference evidence="4 5" key="1">
    <citation type="submission" date="2022-04" db="EMBL/GenBank/DDBJ databases">
        <title>Positive selection, recombination, and allopatry shape intraspecific diversity of widespread and dominant cyanobacteria.</title>
        <authorList>
            <person name="Wei J."/>
            <person name="Shu W."/>
            <person name="Hu C."/>
        </authorList>
    </citation>
    <scope>NUCLEOTIDE SEQUENCE [LARGE SCALE GENOMIC DNA]</scope>
    <source>
        <strain evidence="4 5">GB2-A4</strain>
    </source>
</reference>
<dbReference type="NCBIfam" id="TIGR00002">
    <property type="entry name" value="S16"/>
    <property type="match status" value="1"/>
</dbReference>
<comment type="caution">
    <text evidence="4">The sequence shown here is derived from an EMBL/GenBank/DDBJ whole genome shotgun (WGS) entry which is preliminary data.</text>
</comment>
<dbReference type="Gene3D" id="3.30.1320.10">
    <property type="match status" value="1"/>
</dbReference>
<organism evidence="4 5">
    <name type="scientific">Trichocoleus desertorum GB2-A4</name>
    <dbReference type="NCBI Taxonomy" id="2933944"/>
    <lineage>
        <taxon>Bacteria</taxon>
        <taxon>Bacillati</taxon>
        <taxon>Cyanobacteriota</taxon>
        <taxon>Cyanophyceae</taxon>
        <taxon>Leptolyngbyales</taxon>
        <taxon>Trichocoleusaceae</taxon>
        <taxon>Trichocoleus</taxon>
    </lineage>
</organism>
<gene>
    <name evidence="3 4" type="primary">rpsP</name>
    <name evidence="3" type="synonym">rps16</name>
    <name evidence="4" type="ORF">NC998_05430</name>
</gene>
<dbReference type="SUPFAM" id="SSF54565">
    <property type="entry name" value="Ribosomal protein S16"/>
    <property type="match status" value="1"/>
</dbReference>
<dbReference type="HAMAP" id="MF_00385">
    <property type="entry name" value="Ribosomal_bS16"/>
    <property type="match status" value="1"/>
</dbReference>
<dbReference type="PROSITE" id="PS00732">
    <property type="entry name" value="RIBOSOMAL_S16"/>
    <property type="match status" value="1"/>
</dbReference>
<comment type="similarity">
    <text evidence="3">Belongs to the bacterial ribosomal protein bS16 family.</text>
</comment>
<dbReference type="Proteomes" id="UP001464891">
    <property type="component" value="Unassembled WGS sequence"/>
</dbReference>